<comment type="caution">
    <text evidence="9">The sequence shown here is derived from an EMBL/GenBank/DDBJ whole genome shotgun (WGS) entry which is preliminary data.</text>
</comment>
<sequence>MSGNSFGKIFRITTFGESHGPAVGVVLDGCPAGLELHEDDIQKELDRRRPGQSEITTPRDEPDKVEILSGVFEGKTT</sequence>
<dbReference type="PANTHER" id="PTHR21085">
    <property type="entry name" value="CHORISMATE SYNTHASE"/>
    <property type="match status" value="1"/>
</dbReference>
<evidence type="ECO:0000256" key="5">
    <source>
        <dbReference type="ARBA" id="ARBA00022605"/>
    </source>
</evidence>
<keyword evidence="5" id="KW-0028">Amino-acid biosynthesis</keyword>
<dbReference type="InterPro" id="IPR020541">
    <property type="entry name" value="Chorismate_synthase_CS"/>
</dbReference>
<dbReference type="Proteomes" id="UP000262325">
    <property type="component" value="Unassembled WGS sequence"/>
</dbReference>
<comment type="pathway">
    <text evidence="2">Metabolic intermediate biosynthesis; chorismate biosynthesis; chorismate from D-erythrose 4-phosphate and phosphoenolpyruvate: step 7/7.</text>
</comment>
<name>A0A3D5QCR8_FLESI</name>
<evidence type="ECO:0000256" key="1">
    <source>
        <dbReference type="ARBA" id="ARBA00001914"/>
    </source>
</evidence>
<keyword evidence="7" id="KW-0456">Lyase</keyword>
<dbReference type="AlphaFoldDB" id="A0A3D5QCR8"/>
<evidence type="ECO:0000313" key="10">
    <source>
        <dbReference type="Proteomes" id="UP000262325"/>
    </source>
</evidence>
<evidence type="ECO:0000256" key="7">
    <source>
        <dbReference type="ARBA" id="ARBA00023239"/>
    </source>
</evidence>
<dbReference type="EC" id="4.2.3.5" evidence="4"/>
<dbReference type="PANTHER" id="PTHR21085:SF0">
    <property type="entry name" value="CHORISMATE SYNTHASE"/>
    <property type="match status" value="1"/>
</dbReference>
<feature type="non-terminal residue" evidence="9">
    <location>
        <position position="77"/>
    </location>
</feature>
<evidence type="ECO:0000256" key="6">
    <source>
        <dbReference type="ARBA" id="ARBA00023141"/>
    </source>
</evidence>
<evidence type="ECO:0000256" key="3">
    <source>
        <dbReference type="ARBA" id="ARBA00008014"/>
    </source>
</evidence>
<proteinExistence type="inferred from homology"/>
<dbReference type="GO" id="GO:0004107">
    <property type="term" value="F:chorismate synthase activity"/>
    <property type="evidence" value="ECO:0007669"/>
    <property type="project" value="UniProtKB-EC"/>
</dbReference>
<comment type="similarity">
    <text evidence="3">Belongs to the chorismate synthase family.</text>
</comment>
<dbReference type="GO" id="GO:0009073">
    <property type="term" value="P:aromatic amino acid family biosynthetic process"/>
    <property type="evidence" value="ECO:0007669"/>
    <property type="project" value="UniProtKB-KW"/>
</dbReference>
<organism evidence="9 10">
    <name type="scientific">Flexistipes sinusarabici</name>
    <dbReference type="NCBI Taxonomy" id="2352"/>
    <lineage>
        <taxon>Bacteria</taxon>
        <taxon>Pseudomonadati</taxon>
        <taxon>Deferribacterota</taxon>
        <taxon>Deferribacteres</taxon>
        <taxon>Deferribacterales</taxon>
        <taxon>Flexistipitaceae</taxon>
        <taxon>Flexistipes</taxon>
    </lineage>
</organism>
<gene>
    <name evidence="9" type="ORF">DHM44_05250</name>
</gene>
<dbReference type="SUPFAM" id="SSF103263">
    <property type="entry name" value="Chorismate synthase, AroC"/>
    <property type="match status" value="1"/>
</dbReference>
<evidence type="ECO:0000256" key="2">
    <source>
        <dbReference type="ARBA" id="ARBA00005044"/>
    </source>
</evidence>
<dbReference type="GO" id="GO:0009423">
    <property type="term" value="P:chorismate biosynthetic process"/>
    <property type="evidence" value="ECO:0007669"/>
    <property type="project" value="UniProtKB-UniPathway"/>
</dbReference>
<reference evidence="9 10" key="1">
    <citation type="journal article" date="2018" name="Nat. Biotechnol.">
        <title>A standardized bacterial taxonomy based on genome phylogeny substantially revises the tree of life.</title>
        <authorList>
            <person name="Parks D.H."/>
            <person name="Chuvochina M."/>
            <person name="Waite D.W."/>
            <person name="Rinke C."/>
            <person name="Skarshewski A."/>
            <person name="Chaumeil P.A."/>
            <person name="Hugenholtz P."/>
        </authorList>
    </citation>
    <scope>NUCLEOTIDE SEQUENCE [LARGE SCALE GENOMIC DNA]</scope>
    <source>
        <strain evidence="9">UBA8672</strain>
    </source>
</reference>
<dbReference type="EMBL" id="DPPF01000105">
    <property type="protein sequence ID" value="HCW93069.1"/>
    <property type="molecule type" value="Genomic_DNA"/>
</dbReference>
<dbReference type="InterPro" id="IPR000453">
    <property type="entry name" value="Chorismate_synth"/>
</dbReference>
<dbReference type="GO" id="GO:0005829">
    <property type="term" value="C:cytosol"/>
    <property type="evidence" value="ECO:0007669"/>
    <property type="project" value="TreeGrafter"/>
</dbReference>
<dbReference type="PROSITE" id="PS00787">
    <property type="entry name" value="CHORISMATE_SYNTHASE_1"/>
    <property type="match status" value="1"/>
</dbReference>
<dbReference type="UniPathway" id="UPA00053">
    <property type="reaction ID" value="UER00090"/>
</dbReference>
<dbReference type="Gene3D" id="3.60.150.10">
    <property type="entry name" value="Chorismate synthase AroC"/>
    <property type="match status" value="1"/>
</dbReference>
<evidence type="ECO:0000256" key="8">
    <source>
        <dbReference type="SAM" id="MobiDB-lite"/>
    </source>
</evidence>
<accession>A0A3D5QCR8</accession>
<comment type="cofactor">
    <cofactor evidence="1">
        <name>FMNH2</name>
        <dbReference type="ChEBI" id="CHEBI:57618"/>
    </cofactor>
</comment>
<keyword evidence="6" id="KW-0057">Aromatic amino acid biosynthesis</keyword>
<dbReference type="InterPro" id="IPR035904">
    <property type="entry name" value="Chorismate_synth_AroC_sf"/>
</dbReference>
<dbReference type="GO" id="GO:0010181">
    <property type="term" value="F:FMN binding"/>
    <property type="evidence" value="ECO:0007669"/>
    <property type="project" value="TreeGrafter"/>
</dbReference>
<dbReference type="GO" id="GO:0008652">
    <property type="term" value="P:amino acid biosynthetic process"/>
    <property type="evidence" value="ECO:0007669"/>
    <property type="project" value="UniProtKB-KW"/>
</dbReference>
<dbReference type="Pfam" id="PF01264">
    <property type="entry name" value="Chorismate_synt"/>
    <property type="match status" value="1"/>
</dbReference>
<evidence type="ECO:0000313" key="9">
    <source>
        <dbReference type="EMBL" id="HCW93069.1"/>
    </source>
</evidence>
<feature type="region of interest" description="Disordered" evidence="8">
    <location>
        <begin position="39"/>
        <end position="63"/>
    </location>
</feature>
<evidence type="ECO:0000256" key="4">
    <source>
        <dbReference type="ARBA" id="ARBA00013036"/>
    </source>
</evidence>
<protein>
    <recommendedName>
        <fullName evidence="4">chorismate synthase</fullName>
        <ecNumber evidence="4">4.2.3.5</ecNumber>
    </recommendedName>
</protein>